<reference evidence="1 2" key="1">
    <citation type="journal article" date="2011" name="J. Microbiol.">
        <title>Gramella jeungdoensis sp. nov., isolated from a solar saltern in Korea.</title>
        <authorList>
            <person name="Joung Y."/>
            <person name="Kim H."/>
            <person name="Jang T."/>
            <person name="Ahn T.S."/>
            <person name="Joh K."/>
        </authorList>
    </citation>
    <scope>NUCLEOTIDE SEQUENCE [LARGE SCALE GENOMIC DNA]</scope>
    <source>
        <strain evidence="1 2">KCTC 23123</strain>
    </source>
</reference>
<dbReference type="OrthoDB" id="1437516at2"/>
<evidence type="ECO:0000313" key="1">
    <source>
        <dbReference type="EMBL" id="TEW73875.1"/>
    </source>
</evidence>
<protein>
    <submittedName>
        <fullName evidence="1">Uncharacterized protein</fullName>
    </submittedName>
</protein>
<keyword evidence="2" id="KW-1185">Reference proteome</keyword>
<name>A0A4Y8ARP7_9FLAO</name>
<dbReference type="PROSITE" id="PS51257">
    <property type="entry name" value="PROKAR_LIPOPROTEIN"/>
    <property type="match status" value="1"/>
</dbReference>
<proteinExistence type="predicted"/>
<evidence type="ECO:0000313" key="2">
    <source>
        <dbReference type="Proteomes" id="UP000298517"/>
    </source>
</evidence>
<dbReference type="Proteomes" id="UP000298517">
    <property type="component" value="Unassembled WGS sequence"/>
</dbReference>
<dbReference type="EMBL" id="SNQI01000003">
    <property type="protein sequence ID" value="TEW73875.1"/>
    <property type="molecule type" value="Genomic_DNA"/>
</dbReference>
<organism evidence="1 2">
    <name type="scientific">Gramella jeungdoensis</name>
    <dbReference type="NCBI Taxonomy" id="708091"/>
    <lineage>
        <taxon>Bacteria</taxon>
        <taxon>Pseudomonadati</taxon>
        <taxon>Bacteroidota</taxon>
        <taxon>Flavobacteriia</taxon>
        <taxon>Flavobacteriales</taxon>
        <taxon>Flavobacteriaceae</taxon>
        <taxon>Christiangramia</taxon>
    </lineage>
</organism>
<gene>
    <name evidence="1" type="ORF">E2488_10375</name>
</gene>
<accession>A0A4Y8ARP7</accession>
<sequence length="141" mass="16619">MYKKIFCLFAIIFAFIGCVSNQSGIKEGEFELYENEKYLGRIFRLKNYQVELYNNEPVFIARLEWISDSICNLIGTKINPVDIDTVVFRNTFERIEQNKFRIFITPINSSIEYSFKGILNKKSDKIPSKYLDTLIYLNNLD</sequence>
<dbReference type="AlphaFoldDB" id="A0A4Y8ARP7"/>
<comment type="caution">
    <text evidence="1">The sequence shown here is derived from an EMBL/GenBank/DDBJ whole genome shotgun (WGS) entry which is preliminary data.</text>
</comment>
<dbReference type="RefSeq" id="WP_134248274.1">
    <property type="nucleotide sequence ID" value="NZ_SNQI01000003.1"/>
</dbReference>